<evidence type="ECO:0000256" key="7">
    <source>
        <dbReference type="ARBA" id="ARBA00035140"/>
    </source>
</evidence>
<name>A0A3N4KWM7_9PEZI</name>
<keyword evidence="4" id="KW-0689">Ribosomal protein</keyword>
<keyword evidence="9" id="KW-1185">Reference proteome</keyword>
<keyword evidence="6" id="KW-0687">Ribonucleoprotein</keyword>
<dbReference type="InterPro" id="IPR019368">
    <property type="entry name" value="Ribosomal_mS29"/>
</dbReference>
<dbReference type="GO" id="GO:0003735">
    <property type="term" value="F:structural constituent of ribosome"/>
    <property type="evidence" value="ECO:0007669"/>
    <property type="project" value="TreeGrafter"/>
</dbReference>
<dbReference type="OrthoDB" id="274828at2759"/>
<evidence type="ECO:0000256" key="1">
    <source>
        <dbReference type="ARBA" id="ARBA00004173"/>
    </source>
</evidence>
<evidence type="ECO:0000313" key="9">
    <source>
        <dbReference type="Proteomes" id="UP000277580"/>
    </source>
</evidence>
<dbReference type="STRING" id="1392247.A0A3N4KWM7"/>
<dbReference type="EMBL" id="ML119115">
    <property type="protein sequence ID" value="RPB14953.1"/>
    <property type="molecule type" value="Genomic_DNA"/>
</dbReference>
<dbReference type="PANTHER" id="PTHR12810:SF0">
    <property type="entry name" value="SMALL RIBOSOMAL SUBUNIT PROTEIN MS29"/>
    <property type="match status" value="1"/>
</dbReference>
<keyword evidence="3" id="KW-0809">Transit peptide</keyword>
<evidence type="ECO:0000256" key="3">
    <source>
        <dbReference type="ARBA" id="ARBA00022946"/>
    </source>
</evidence>
<comment type="subcellular location">
    <subcellularLocation>
        <location evidence="1">Mitochondrion</location>
    </subcellularLocation>
</comment>
<reference evidence="8 9" key="1">
    <citation type="journal article" date="2018" name="Nat. Ecol. Evol.">
        <title>Pezizomycetes genomes reveal the molecular basis of ectomycorrhizal truffle lifestyle.</title>
        <authorList>
            <person name="Murat C."/>
            <person name="Payen T."/>
            <person name="Noel B."/>
            <person name="Kuo A."/>
            <person name="Morin E."/>
            <person name="Chen J."/>
            <person name="Kohler A."/>
            <person name="Krizsan K."/>
            <person name="Balestrini R."/>
            <person name="Da Silva C."/>
            <person name="Montanini B."/>
            <person name="Hainaut M."/>
            <person name="Levati E."/>
            <person name="Barry K.W."/>
            <person name="Belfiori B."/>
            <person name="Cichocki N."/>
            <person name="Clum A."/>
            <person name="Dockter R.B."/>
            <person name="Fauchery L."/>
            <person name="Guy J."/>
            <person name="Iotti M."/>
            <person name="Le Tacon F."/>
            <person name="Lindquist E.A."/>
            <person name="Lipzen A."/>
            <person name="Malagnac F."/>
            <person name="Mello A."/>
            <person name="Molinier V."/>
            <person name="Miyauchi S."/>
            <person name="Poulain J."/>
            <person name="Riccioni C."/>
            <person name="Rubini A."/>
            <person name="Sitrit Y."/>
            <person name="Splivallo R."/>
            <person name="Traeger S."/>
            <person name="Wang M."/>
            <person name="Zifcakova L."/>
            <person name="Wipf D."/>
            <person name="Zambonelli A."/>
            <person name="Paolocci F."/>
            <person name="Nowrousian M."/>
            <person name="Ottonello S."/>
            <person name="Baldrian P."/>
            <person name="Spatafora J.W."/>
            <person name="Henrissat B."/>
            <person name="Nagy L.G."/>
            <person name="Aury J.M."/>
            <person name="Wincker P."/>
            <person name="Grigoriev I.V."/>
            <person name="Bonfante P."/>
            <person name="Martin F.M."/>
        </authorList>
    </citation>
    <scope>NUCLEOTIDE SEQUENCE [LARGE SCALE GENOMIC DNA]</scope>
    <source>
        <strain evidence="8 9">CCBAS932</strain>
    </source>
</reference>
<dbReference type="AlphaFoldDB" id="A0A3N4KWM7"/>
<protein>
    <recommendedName>
        <fullName evidence="7">Small ribosomal subunit protein mS29</fullName>
    </recommendedName>
</protein>
<evidence type="ECO:0000313" key="8">
    <source>
        <dbReference type="EMBL" id="RPB14953.1"/>
    </source>
</evidence>
<dbReference type="Pfam" id="PF10236">
    <property type="entry name" value="DAP3"/>
    <property type="match status" value="1"/>
</dbReference>
<evidence type="ECO:0000256" key="2">
    <source>
        <dbReference type="ARBA" id="ARBA00009863"/>
    </source>
</evidence>
<dbReference type="InParanoid" id="A0A3N4KWM7"/>
<sequence length="468" mass="51856">MVLLPLSLRCLGAPRLPLVLRPLPRVFPTSGAAASFTTSSTLLANPPKKANPQKGGNVKNLKAIAAKQRASSNKFQHKRKKRDIPERKRQYLDGQRKIIKNTIVLSNTNAPAITLPEMAKELAGNPETENTVFEIPGSVVDKLRHIEAFKTGQHWPYFQKPGTLVRKESTEIGAMINAVNEARLNKTELHERRILDGVKGSGRSILLAQAMAWAFQSDWVVISIPNSLDLVLGHTEYEYDTHWNVWVQKEYTAALLQRIHKANAPLLKNLKSTTPHRVGKTEKTFQTLLKLVDAGIEDSTVSHDIFMALIAELSMTDRPPVLFALDNLSLISRLSENRDTGFAKIHAHDLGIPNIFLSYLNGTKDFPRGLTIAATAPSPRTPDLTLALKGEKPGPWDKTDERIAPSIKGAKVVKCDPLRKEEVKTLMDWYTAGGIYKGAVTLETVAESYALSNGNPAELFKGCLRLKY</sequence>
<evidence type="ECO:0000256" key="6">
    <source>
        <dbReference type="ARBA" id="ARBA00023274"/>
    </source>
</evidence>
<evidence type="ECO:0000256" key="4">
    <source>
        <dbReference type="ARBA" id="ARBA00022980"/>
    </source>
</evidence>
<dbReference type="FunCoup" id="A0A3N4KWM7">
    <property type="interactions" value="91"/>
</dbReference>
<organism evidence="8 9">
    <name type="scientific">Morchella conica CCBAS932</name>
    <dbReference type="NCBI Taxonomy" id="1392247"/>
    <lineage>
        <taxon>Eukaryota</taxon>
        <taxon>Fungi</taxon>
        <taxon>Dikarya</taxon>
        <taxon>Ascomycota</taxon>
        <taxon>Pezizomycotina</taxon>
        <taxon>Pezizomycetes</taxon>
        <taxon>Pezizales</taxon>
        <taxon>Morchellaceae</taxon>
        <taxon>Morchella</taxon>
    </lineage>
</organism>
<dbReference type="PANTHER" id="PTHR12810">
    <property type="entry name" value="MITOCHONDRIAL 28S RIBOSOMAL PROTEIN S29"/>
    <property type="match status" value="1"/>
</dbReference>
<evidence type="ECO:0000256" key="5">
    <source>
        <dbReference type="ARBA" id="ARBA00023128"/>
    </source>
</evidence>
<gene>
    <name evidence="8" type="ORF">P167DRAFT_533538</name>
</gene>
<comment type="similarity">
    <text evidence="2">Belongs to the mitochondrion-specific ribosomal protein mS29 family.</text>
</comment>
<dbReference type="GO" id="GO:0005763">
    <property type="term" value="C:mitochondrial small ribosomal subunit"/>
    <property type="evidence" value="ECO:0007669"/>
    <property type="project" value="TreeGrafter"/>
</dbReference>
<keyword evidence="5" id="KW-0496">Mitochondrion</keyword>
<accession>A0A3N4KWM7</accession>
<dbReference type="Proteomes" id="UP000277580">
    <property type="component" value="Unassembled WGS sequence"/>
</dbReference>
<proteinExistence type="inferred from homology"/>